<reference evidence="20" key="1">
    <citation type="journal article" date="2018" name="Front. Microbiol.">
        <title>Genome-Based Analysis Reveals the Taxonomy and Diversity of the Family Idiomarinaceae.</title>
        <authorList>
            <person name="Liu Y."/>
            <person name="Lai Q."/>
            <person name="Shao Z."/>
        </authorList>
    </citation>
    <scope>NUCLEOTIDE SEQUENCE [LARGE SCALE GENOMIC DNA]</scope>
    <source>
        <strain evidence="20">SW15</strain>
    </source>
</reference>
<dbReference type="GO" id="GO:0046872">
    <property type="term" value="F:metal ion binding"/>
    <property type="evidence" value="ECO:0007669"/>
    <property type="project" value="UniProtKB-KW"/>
</dbReference>
<comment type="similarity">
    <text evidence="3 14">Belongs to the peptidase M16 family.</text>
</comment>
<dbReference type="InterPro" id="IPR001431">
    <property type="entry name" value="Pept_M16_Zn_BS"/>
</dbReference>
<evidence type="ECO:0000259" key="18">
    <source>
        <dbReference type="Pfam" id="PF22456"/>
    </source>
</evidence>
<feature type="domain" description="Peptidase M16 N-terminal" evidence="15">
    <location>
        <begin position="35"/>
        <end position="152"/>
    </location>
</feature>
<evidence type="ECO:0000256" key="2">
    <source>
        <dbReference type="ARBA" id="ARBA00002184"/>
    </source>
</evidence>
<evidence type="ECO:0000259" key="15">
    <source>
        <dbReference type="Pfam" id="PF00675"/>
    </source>
</evidence>
<dbReference type="RefSeq" id="WP_126833892.1">
    <property type="nucleotide sequence ID" value="NZ_PIPT01000005.1"/>
</dbReference>
<accession>A0A432XGK8</accession>
<sequence length="913" mass="104234">MEPSSRLERFTDIIKSPTDHRDYAMVTLSNGLRCTLVHDPEAHQSTAALAVAAGHFQDPLENQGLAHFLEHMLFLGTEKYPEATAYQDFIHQHGGHHNAWTGTEYSSYYCSVDAPSFAEALDRFSRFFYQPTFNPEWIAKEVNAIESEFQLKRKDELRRLYQVHKVTANPAHPFSKFSVGNFNTLTNKGDTTGLDQHMRSYFSTWYRANRMTLVLAGPQSLDELETLAIACFQSIPGNGATVTPEQAPLYLPEQTGIQLHVRPLKDARRLILAFALPSIDKDYPYKTTSFIAHLLGYEGPGSLYAELHHANLINSLAAGGGISGSNFKDFNLNMQLTEYGLQHTDRIIAEVLAAIDRIKHEGLEDWRYKERQVAIANAFRFQEPARTADLAPQLAINMHHYQPHDLIFGDYRMDQLNVSKARELLDCMRADNLRATLIHRQVEVDQHEPIYGTDYQVRPFTEAQLEFWQSAEVSAIQLPGPNPYLHPLRPPQALSEPVSRDPRQHQLADGLTLWHLQDPDFRAPKAHIYCQFTLPNVTASATHYASARLWCELMIDRLNEDCYDAEIAGLHFNIYPQHYGITLHISGYSQGIVELSRDLLERLQTTRFSESRFADIKQKLYVNWQSALANKPLNLLFARLNVLLQPHMYALSDLAEALAQITRSGFDDWQQQLFAEVELKLFAHGDLTQETLRPLTECAQQTFSMQANLQANMPATRDLAELKSSGKLETRGQLLTRHTDHAAMLVIQGSDTSVLQQTCMLLLNQFIQPHLFNELRTRQQLGYLVGSTYMPIEQRPHLLMYVQSSNSKAPELCKAIEAFRKHFLQQFDERIHDELDQVKGHLIRKLREPDTNLRLRSQRLWSTISPTDVSFDRLEKMAQQLEVNTTSFFIKELAEILATTGHQGYITASPKEL</sequence>
<dbReference type="InterPro" id="IPR011765">
    <property type="entry name" value="Pept_M16_N"/>
</dbReference>
<dbReference type="AlphaFoldDB" id="A0A432XGK8"/>
<evidence type="ECO:0000256" key="13">
    <source>
        <dbReference type="ARBA" id="ARBA00033450"/>
    </source>
</evidence>
<dbReference type="GO" id="GO:0005737">
    <property type="term" value="C:cytoplasm"/>
    <property type="evidence" value="ECO:0007669"/>
    <property type="project" value="UniProtKB-ARBA"/>
</dbReference>
<dbReference type="EC" id="3.4.24.55" evidence="4"/>
<dbReference type="Proteomes" id="UP000286678">
    <property type="component" value="Unassembled WGS sequence"/>
</dbReference>
<evidence type="ECO:0000256" key="7">
    <source>
        <dbReference type="ARBA" id="ARBA00022723"/>
    </source>
</evidence>
<evidence type="ECO:0000256" key="11">
    <source>
        <dbReference type="ARBA" id="ARBA00029597"/>
    </source>
</evidence>
<dbReference type="Pfam" id="PF16187">
    <property type="entry name" value="Peptidase_M16_M"/>
    <property type="match status" value="1"/>
</dbReference>
<evidence type="ECO:0000259" key="16">
    <source>
        <dbReference type="Pfam" id="PF05193"/>
    </source>
</evidence>
<comment type="cofactor">
    <cofactor evidence="1">
        <name>Zn(2+)</name>
        <dbReference type="ChEBI" id="CHEBI:29105"/>
    </cofactor>
</comment>
<comment type="caution">
    <text evidence="19">The sequence shown here is derived from an EMBL/GenBank/DDBJ whole genome shotgun (WGS) entry which is preliminary data.</text>
</comment>
<dbReference type="InterPro" id="IPR011249">
    <property type="entry name" value="Metalloenz_LuxS/M16"/>
</dbReference>
<evidence type="ECO:0000256" key="8">
    <source>
        <dbReference type="ARBA" id="ARBA00022801"/>
    </source>
</evidence>
<dbReference type="InterPro" id="IPR032632">
    <property type="entry name" value="Peptidase_M16_M"/>
</dbReference>
<dbReference type="Pfam" id="PF22456">
    <property type="entry name" value="PqqF-like_C_4"/>
    <property type="match status" value="1"/>
</dbReference>
<dbReference type="GO" id="GO:0006508">
    <property type="term" value="P:proteolysis"/>
    <property type="evidence" value="ECO:0007669"/>
    <property type="project" value="UniProtKB-KW"/>
</dbReference>
<evidence type="ECO:0000256" key="3">
    <source>
        <dbReference type="ARBA" id="ARBA00007261"/>
    </source>
</evidence>
<evidence type="ECO:0000259" key="17">
    <source>
        <dbReference type="Pfam" id="PF16187"/>
    </source>
</evidence>
<protein>
    <recommendedName>
        <fullName evidence="5">Protease 3</fullName>
        <ecNumber evidence="4">3.4.24.55</ecNumber>
    </recommendedName>
    <alternativeName>
        <fullName evidence="13">Pitrilysin</fullName>
    </alternativeName>
    <alternativeName>
        <fullName evidence="12">Protease III</fullName>
    </alternativeName>
    <alternativeName>
        <fullName evidence="11">Protease pi</fullName>
    </alternativeName>
</protein>
<dbReference type="Gene3D" id="3.30.830.10">
    <property type="entry name" value="Metalloenzyme, LuxS/M16 peptidase-like"/>
    <property type="match status" value="4"/>
</dbReference>
<evidence type="ECO:0000256" key="5">
    <source>
        <dbReference type="ARBA" id="ARBA00017565"/>
    </source>
</evidence>
<dbReference type="InterPro" id="IPR054734">
    <property type="entry name" value="PqqF-like_C_4"/>
</dbReference>
<dbReference type="PANTHER" id="PTHR43690:SF18">
    <property type="entry name" value="INSULIN-DEGRADING ENZYME-RELATED"/>
    <property type="match status" value="1"/>
</dbReference>
<evidence type="ECO:0000256" key="9">
    <source>
        <dbReference type="ARBA" id="ARBA00022833"/>
    </source>
</evidence>
<dbReference type="PROSITE" id="PS00143">
    <property type="entry name" value="INSULINASE"/>
    <property type="match status" value="1"/>
</dbReference>
<organism evidence="19 20">
    <name type="scientific">Pseudidiomarina aquimaris</name>
    <dbReference type="NCBI Taxonomy" id="641841"/>
    <lineage>
        <taxon>Bacteria</taxon>
        <taxon>Pseudomonadati</taxon>
        <taxon>Pseudomonadota</taxon>
        <taxon>Gammaproteobacteria</taxon>
        <taxon>Alteromonadales</taxon>
        <taxon>Idiomarinaceae</taxon>
        <taxon>Pseudidiomarina</taxon>
    </lineage>
</organism>
<evidence type="ECO:0000256" key="1">
    <source>
        <dbReference type="ARBA" id="ARBA00001947"/>
    </source>
</evidence>
<keyword evidence="9" id="KW-0862">Zinc</keyword>
<dbReference type="GO" id="GO:0004222">
    <property type="term" value="F:metalloendopeptidase activity"/>
    <property type="evidence" value="ECO:0007669"/>
    <property type="project" value="UniProtKB-EC"/>
</dbReference>
<evidence type="ECO:0000256" key="6">
    <source>
        <dbReference type="ARBA" id="ARBA00022670"/>
    </source>
</evidence>
<keyword evidence="8" id="KW-0378">Hydrolase</keyword>
<proteinExistence type="inferred from homology"/>
<dbReference type="OrthoDB" id="9811314at2"/>
<dbReference type="Pfam" id="PF05193">
    <property type="entry name" value="Peptidase_M16_C"/>
    <property type="match status" value="1"/>
</dbReference>
<evidence type="ECO:0000256" key="12">
    <source>
        <dbReference type="ARBA" id="ARBA00031184"/>
    </source>
</evidence>
<keyword evidence="20" id="KW-1185">Reference proteome</keyword>
<evidence type="ECO:0000256" key="4">
    <source>
        <dbReference type="ARBA" id="ARBA00012449"/>
    </source>
</evidence>
<evidence type="ECO:0000256" key="10">
    <source>
        <dbReference type="ARBA" id="ARBA00023049"/>
    </source>
</evidence>
<evidence type="ECO:0000313" key="20">
    <source>
        <dbReference type="Proteomes" id="UP000286678"/>
    </source>
</evidence>
<name>A0A432XGK8_9GAMM</name>
<dbReference type="PANTHER" id="PTHR43690">
    <property type="entry name" value="NARDILYSIN"/>
    <property type="match status" value="1"/>
</dbReference>
<dbReference type="Pfam" id="PF00675">
    <property type="entry name" value="Peptidase_M16"/>
    <property type="match status" value="1"/>
</dbReference>
<feature type="domain" description="Coenzyme PQQ synthesis protein F-like C-terminal lobe" evidence="18">
    <location>
        <begin position="762"/>
        <end position="861"/>
    </location>
</feature>
<gene>
    <name evidence="19" type="ORF">CWE21_07855</name>
</gene>
<keyword evidence="10" id="KW-0482">Metalloprotease</keyword>
<feature type="domain" description="Peptidase M16 middle/third" evidence="17">
    <location>
        <begin position="379"/>
        <end position="657"/>
    </location>
</feature>
<comment type="function">
    <text evidence="2">Endopeptidase that degrades small peptides of less than 7 kDa, such as glucagon and insulin.</text>
</comment>
<dbReference type="SUPFAM" id="SSF63411">
    <property type="entry name" value="LuxS/MPP-like metallohydrolase"/>
    <property type="match status" value="4"/>
</dbReference>
<dbReference type="InterPro" id="IPR050626">
    <property type="entry name" value="Peptidase_M16"/>
</dbReference>
<dbReference type="FunFam" id="3.30.830.10:FF:000012">
    <property type="entry name" value="Protease 3"/>
    <property type="match status" value="1"/>
</dbReference>
<evidence type="ECO:0000313" key="19">
    <source>
        <dbReference type="EMBL" id="RUO47746.1"/>
    </source>
</evidence>
<evidence type="ECO:0000256" key="14">
    <source>
        <dbReference type="RuleBase" id="RU004447"/>
    </source>
</evidence>
<feature type="domain" description="Peptidase M16 C-terminal" evidence="16">
    <location>
        <begin position="196"/>
        <end position="370"/>
    </location>
</feature>
<keyword evidence="6" id="KW-0645">Protease</keyword>
<dbReference type="EMBL" id="PIPT01000005">
    <property type="protein sequence ID" value="RUO47746.1"/>
    <property type="molecule type" value="Genomic_DNA"/>
</dbReference>
<dbReference type="InterPro" id="IPR007863">
    <property type="entry name" value="Peptidase_M16_C"/>
</dbReference>
<keyword evidence="7" id="KW-0479">Metal-binding</keyword>